<evidence type="ECO:0000256" key="1">
    <source>
        <dbReference type="ARBA" id="ARBA00000085"/>
    </source>
</evidence>
<dbReference type="CDD" id="cd00082">
    <property type="entry name" value="HisKA"/>
    <property type="match status" value="1"/>
</dbReference>
<dbReference type="InterPro" id="IPR003594">
    <property type="entry name" value="HATPase_dom"/>
</dbReference>
<evidence type="ECO:0000313" key="14">
    <source>
        <dbReference type="EMBL" id="VAX35676.1"/>
    </source>
</evidence>
<dbReference type="SUPFAM" id="SSF47384">
    <property type="entry name" value="Homodimeric domain of signal transducing histidine kinase"/>
    <property type="match status" value="1"/>
</dbReference>
<dbReference type="PANTHER" id="PTHR45339:SF1">
    <property type="entry name" value="HYBRID SIGNAL TRANSDUCTION HISTIDINE KINASE J"/>
    <property type="match status" value="1"/>
</dbReference>
<dbReference type="CDD" id="cd16922">
    <property type="entry name" value="HATPase_EvgS-ArcB-TorS-like"/>
    <property type="match status" value="1"/>
</dbReference>
<keyword evidence="10" id="KW-0472">Membrane</keyword>
<reference evidence="14" key="1">
    <citation type="submission" date="2018-06" db="EMBL/GenBank/DDBJ databases">
        <authorList>
            <person name="Zhirakovskaya E."/>
        </authorList>
    </citation>
    <scope>NUCLEOTIDE SEQUENCE</scope>
</reference>
<dbReference type="SUPFAM" id="SSF55781">
    <property type="entry name" value="GAF domain-like"/>
    <property type="match status" value="1"/>
</dbReference>
<dbReference type="GO" id="GO:0016020">
    <property type="term" value="C:membrane"/>
    <property type="evidence" value="ECO:0007669"/>
    <property type="project" value="UniProtKB-SubCell"/>
</dbReference>
<dbReference type="InterPro" id="IPR003661">
    <property type="entry name" value="HisK_dim/P_dom"/>
</dbReference>
<dbReference type="AlphaFoldDB" id="A0A3B1CYG0"/>
<dbReference type="PROSITE" id="PS50109">
    <property type="entry name" value="HIS_KIN"/>
    <property type="match status" value="1"/>
</dbReference>
<evidence type="ECO:0000256" key="9">
    <source>
        <dbReference type="ARBA" id="ARBA00023012"/>
    </source>
</evidence>
<dbReference type="GO" id="GO:0005524">
    <property type="term" value="F:ATP binding"/>
    <property type="evidence" value="ECO:0007669"/>
    <property type="project" value="UniProtKB-KW"/>
</dbReference>
<comment type="subcellular location">
    <subcellularLocation>
        <location evidence="2">Membrane</location>
    </subcellularLocation>
</comment>
<keyword evidence="7 14" id="KW-0418">Kinase</keyword>
<evidence type="ECO:0000256" key="7">
    <source>
        <dbReference type="ARBA" id="ARBA00022777"/>
    </source>
</evidence>
<dbReference type="FunFam" id="3.30.565.10:FF:000010">
    <property type="entry name" value="Sensor histidine kinase RcsC"/>
    <property type="match status" value="1"/>
</dbReference>
<feature type="domain" description="Response regulatory" evidence="13">
    <location>
        <begin position="441"/>
        <end position="564"/>
    </location>
</feature>
<comment type="catalytic activity">
    <reaction evidence="1">
        <text>ATP + protein L-histidine = ADP + protein N-phospho-L-histidine.</text>
        <dbReference type="EC" id="2.7.13.3"/>
    </reaction>
</comment>
<dbReference type="Gene3D" id="3.40.50.2300">
    <property type="match status" value="2"/>
</dbReference>
<dbReference type="Gene3D" id="3.30.450.40">
    <property type="match status" value="1"/>
</dbReference>
<dbReference type="InterPro" id="IPR001789">
    <property type="entry name" value="Sig_transdc_resp-reg_receiver"/>
</dbReference>
<organism evidence="14">
    <name type="scientific">hydrothermal vent metagenome</name>
    <dbReference type="NCBI Taxonomy" id="652676"/>
    <lineage>
        <taxon>unclassified sequences</taxon>
        <taxon>metagenomes</taxon>
        <taxon>ecological metagenomes</taxon>
    </lineage>
</organism>
<protein>
    <recommendedName>
        <fullName evidence="3">histidine kinase</fullName>
        <ecNumber evidence="3">2.7.13.3</ecNumber>
    </recommendedName>
</protein>
<keyword evidence="5" id="KW-0808">Transferase</keyword>
<evidence type="ECO:0000256" key="4">
    <source>
        <dbReference type="ARBA" id="ARBA00022553"/>
    </source>
</evidence>
<evidence type="ECO:0000256" key="5">
    <source>
        <dbReference type="ARBA" id="ARBA00022679"/>
    </source>
</evidence>
<dbReference type="SMART" id="SM00388">
    <property type="entry name" value="HisKA"/>
    <property type="match status" value="1"/>
</dbReference>
<dbReference type="InterPro" id="IPR011006">
    <property type="entry name" value="CheY-like_superfamily"/>
</dbReference>
<dbReference type="InterPro" id="IPR003018">
    <property type="entry name" value="GAF"/>
</dbReference>
<dbReference type="PRINTS" id="PR00344">
    <property type="entry name" value="BCTRLSENSOR"/>
</dbReference>
<feature type="domain" description="Response regulatory" evidence="13">
    <location>
        <begin position="587"/>
        <end position="703"/>
    </location>
</feature>
<dbReference type="Pfam" id="PF02518">
    <property type="entry name" value="HATPase_c"/>
    <property type="match status" value="1"/>
</dbReference>
<dbReference type="CDD" id="cd17546">
    <property type="entry name" value="REC_hyHK_CKI1_RcsC-like"/>
    <property type="match status" value="2"/>
</dbReference>
<evidence type="ECO:0000259" key="13">
    <source>
        <dbReference type="PROSITE" id="PS50110"/>
    </source>
</evidence>
<evidence type="ECO:0000256" key="11">
    <source>
        <dbReference type="ARBA" id="ARBA00023306"/>
    </source>
</evidence>
<dbReference type="GO" id="GO:0000155">
    <property type="term" value="F:phosphorelay sensor kinase activity"/>
    <property type="evidence" value="ECO:0007669"/>
    <property type="project" value="InterPro"/>
</dbReference>
<feature type="domain" description="Histidine kinase" evidence="12">
    <location>
        <begin position="197"/>
        <end position="421"/>
    </location>
</feature>
<dbReference type="SMART" id="SM00387">
    <property type="entry name" value="HATPase_c"/>
    <property type="match status" value="1"/>
</dbReference>
<dbReference type="SMART" id="SM00448">
    <property type="entry name" value="REC"/>
    <property type="match status" value="2"/>
</dbReference>
<dbReference type="EMBL" id="UOGJ01000070">
    <property type="protein sequence ID" value="VAX35676.1"/>
    <property type="molecule type" value="Genomic_DNA"/>
</dbReference>
<keyword evidence="6" id="KW-0547">Nucleotide-binding</keyword>
<dbReference type="InterPro" id="IPR036890">
    <property type="entry name" value="HATPase_C_sf"/>
</dbReference>
<evidence type="ECO:0000256" key="8">
    <source>
        <dbReference type="ARBA" id="ARBA00022840"/>
    </source>
</evidence>
<dbReference type="Pfam" id="PF13185">
    <property type="entry name" value="GAF_2"/>
    <property type="match status" value="1"/>
</dbReference>
<dbReference type="InterPro" id="IPR029016">
    <property type="entry name" value="GAF-like_dom_sf"/>
</dbReference>
<dbReference type="Pfam" id="PF00512">
    <property type="entry name" value="HisKA"/>
    <property type="match status" value="1"/>
</dbReference>
<dbReference type="PROSITE" id="PS50110">
    <property type="entry name" value="RESPONSE_REGULATORY"/>
    <property type="match status" value="2"/>
</dbReference>
<keyword evidence="11" id="KW-0131">Cell cycle</keyword>
<keyword evidence="9" id="KW-0902">Two-component regulatory system</keyword>
<dbReference type="PANTHER" id="PTHR45339">
    <property type="entry name" value="HYBRID SIGNAL TRANSDUCTION HISTIDINE KINASE J"/>
    <property type="match status" value="1"/>
</dbReference>
<accession>A0A3B1CYG0</accession>
<dbReference type="Gene3D" id="3.30.565.10">
    <property type="entry name" value="Histidine kinase-like ATPase, C-terminal domain"/>
    <property type="match status" value="1"/>
</dbReference>
<evidence type="ECO:0000256" key="3">
    <source>
        <dbReference type="ARBA" id="ARBA00012438"/>
    </source>
</evidence>
<dbReference type="SUPFAM" id="SSF55874">
    <property type="entry name" value="ATPase domain of HSP90 chaperone/DNA topoisomerase II/histidine kinase"/>
    <property type="match status" value="1"/>
</dbReference>
<dbReference type="FunFam" id="1.10.287.130:FF:000038">
    <property type="entry name" value="Sensory transduction histidine kinase"/>
    <property type="match status" value="1"/>
</dbReference>
<evidence type="ECO:0000256" key="2">
    <source>
        <dbReference type="ARBA" id="ARBA00004370"/>
    </source>
</evidence>
<dbReference type="SUPFAM" id="SSF52172">
    <property type="entry name" value="CheY-like"/>
    <property type="match status" value="2"/>
</dbReference>
<keyword evidence="8" id="KW-0067">ATP-binding</keyword>
<dbReference type="InterPro" id="IPR005467">
    <property type="entry name" value="His_kinase_dom"/>
</dbReference>
<sequence>MSNTEQDIFKQKSLEEKILNKILILSTGDFLLKDILCRVIEEILAIPWLKLLPRAGIFLTAEDGKTLKLIAHKNFVQQIQISCANIAFGQCLCGRAAATKEIQFSSCIDHRHEISYEGIKPHGHYNVPILENNNVMGVLAIYLPQGHAYNESEVQFLKSITNVCSLIIRKKYSEQELVFAKEEALAAAKSKSDFLANMSHEIRTPMNSILGFSALLTKTKIDEDQKKFLNIIQSSGELLLGIINDILDISKIEAGKIVLESVSFDLKILINDVFSMIVARMKDKPFDTYIDIDENIPRYYQGDPTRLKQILVNLLGNAVKFTSQGEIGLIVRQEKSRNVIEEEILLCFIVKDSGIGIPKDKLENIFESFSQADDSTTRTFGGTGLGLSISRALVEKMEGRIWAESEKGKGSEFIFIINLKKETGSSKEVKEKIDKQLKGKKVFIVDDNQISRKILNKCCEKMGLKVYGVADCSEAALHKLDKLASTQGIIPDLILCDIMMEGMDGYEFVARVRLNEQYEKTKFIAVTANLGADLTKNNNEKGFDHVMGKPITVEHLVSVVTKSLLLDKKTNIGLAKIKKDLSCQGVKILVVEDVAANTELIKVYFDILGCIGDFVENGQEAITKLKVKNNYDLCLMDIQMPIMDGLEATKIIRKEISKDFPIIALTASIMKEEQKDAYIAGMSDFLTKPIDILKLKEKILYFSQKNKIFL</sequence>
<evidence type="ECO:0000259" key="12">
    <source>
        <dbReference type="PROSITE" id="PS50109"/>
    </source>
</evidence>
<name>A0A3B1CYG0_9ZZZZ</name>
<gene>
    <name evidence="14" type="ORF">MNBD_UNCLBAC01-1173</name>
</gene>
<keyword evidence="4" id="KW-0597">Phosphoprotein</keyword>
<evidence type="ECO:0000256" key="6">
    <source>
        <dbReference type="ARBA" id="ARBA00022741"/>
    </source>
</evidence>
<proteinExistence type="predicted"/>
<dbReference type="EC" id="2.7.13.3" evidence="3"/>
<evidence type="ECO:0000256" key="10">
    <source>
        <dbReference type="ARBA" id="ARBA00023136"/>
    </source>
</evidence>
<dbReference type="Gene3D" id="1.10.287.130">
    <property type="match status" value="1"/>
</dbReference>
<dbReference type="Pfam" id="PF00072">
    <property type="entry name" value="Response_reg"/>
    <property type="match status" value="2"/>
</dbReference>
<dbReference type="InterPro" id="IPR036097">
    <property type="entry name" value="HisK_dim/P_sf"/>
</dbReference>
<dbReference type="InterPro" id="IPR004358">
    <property type="entry name" value="Sig_transdc_His_kin-like_C"/>
</dbReference>